<dbReference type="EMBL" id="FUKM01000046">
    <property type="protein sequence ID" value="SJN13560.1"/>
    <property type="molecule type" value="Genomic_DNA"/>
</dbReference>
<dbReference type="AntiFam" id="ANF00270">
    <property type="entry name" value="Translation of CRISPR region"/>
</dbReference>
<evidence type="ECO:0000313" key="1">
    <source>
        <dbReference type="EMBL" id="SJN13560.1"/>
    </source>
</evidence>
<protein>
    <submittedName>
        <fullName evidence="1">Uncharacterized protein</fullName>
    </submittedName>
</protein>
<reference evidence="1 2" key="1">
    <citation type="submission" date="2017-02" db="EMBL/GenBank/DDBJ databases">
        <authorList>
            <person name="Dridi B."/>
        </authorList>
    </citation>
    <scope>NUCLEOTIDE SEQUENCE [LARGE SCALE GENOMIC DNA]</scope>
    <source>
        <strain evidence="1 2">JB380</strain>
    </source>
</reference>
<sequence>MFLSCLGGSEHSILKASDATGFLSCLGGSELLYIPAGNQHYFLSCLGGSERSCGMQPRRLELSELPGRQRTRINDAARAVMFF</sequence>
<accession>A0A1R4I178</accession>
<name>A0A1R4I178_9GAMM</name>
<evidence type="ECO:0000313" key="2">
    <source>
        <dbReference type="Proteomes" id="UP000196331"/>
    </source>
</evidence>
<organism evidence="1 2">
    <name type="scientific">Halomonas citrativorans</name>
    <dbReference type="NCBI Taxonomy" id="2742612"/>
    <lineage>
        <taxon>Bacteria</taxon>
        <taxon>Pseudomonadati</taxon>
        <taxon>Pseudomonadota</taxon>
        <taxon>Gammaproteobacteria</taxon>
        <taxon>Oceanospirillales</taxon>
        <taxon>Halomonadaceae</taxon>
        <taxon>Halomonas</taxon>
    </lineage>
</organism>
<dbReference type="AlphaFoldDB" id="A0A1R4I178"/>
<proteinExistence type="predicted"/>
<dbReference type="Proteomes" id="UP000196331">
    <property type="component" value="Unassembled WGS sequence"/>
</dbReference>
<gene>
    <name evidence="1" type="ORF">CZ787_10710</name>
</gene>
<comment type="caution">
    <text evidence="1">The sequence shown here is derived from an EMBL/GenBank/DDBJ whole genome shotgun (WGS) entry which is preliminary data.</text>
</comment>